<dbReference type="EMBL" id="GG685402">
    <property type="protein sequence ID" value="EEQ99903.1"/>
    <property type="molecule type" value="Genomic_DNA"/>
</dbReference>
<organism evidence="2">
    <name type="scientific">Perkinsus marinus (strain ATCC 50983 / TXsc)</name>
    <dbReference type="NCBI Taxonomy" id="423536"/>
    <lineage>
        <taxon>Eukaryota</taxon>
        <taxon>Sar</taxon>
        <taxon>Alveolata</taxon>
        <taxon>Perkinsozoa</taxon>
        <taxon>Perkinsea</taxon>
        <taxon>Perkinsida</taxon>
        <taxon>Perkinsidae</taxon>
        <taxon>Perkinsus</taxon>
    </lineage>
</organism>
<dbReference type="GeneID" id="9052091"/>
<keyword evidence="2" id="KW-1185">Reference proteome</keyword>
<reference evidence="1 2" key="1">
    <citation type="submission" date="2008-07" db="EMBL/GenBank/DDBJ databases">
        <authorList>
            <person name="El-Sayed N."/>
            <person name="Caler E."/>
            <person name="Inman J."/>
            <person name="Amedeo P."/>
            <person name="Hass B."/>
            <person name="Wortman J."/>
        </authorList>
    </citation>
    <scope>NUCLEOTIDE SEQUENCE [LARGE SCALE GENOMIC DNA]</scope>
    <source>
        <strain evidence="2">ATCC 50983 / TXsc</strain>
    </source>
</reference>
<dbReference type="InParanoid" id="C5LTU1"/>
<dbReference type="Proteomes" id="UP000007800">
    <property type="component" value="Unassembled WGS sequence"/>
</dbReference>
<proteinExistence type="predicted"/>
<gene>
    <name evidence="1" type="ORF">Pmar_PMAR006578</name>
</gene>
<dbReference type="AlphaFoldDB" id="C5LTU1"/>
<name>C5LTU1_PERM5</name>
<accession>C5LTU1</accession>
<evidence type="ECO:0000313" key="1">
    <source>
        <dbReference type="EMBL" id="EEQ99903.1"/>
    </source>
</evidence>
<sequence length="318" mass="34621">MLALDSIPSIGDAIDDASVPGLDTFVGRILDERGYTGEFRGPNVPTWKVGRVVHVLGSPPKTDALADTTSYRNYIIASDKCVNVRLGRSVEGLYNIVQSSSAMGVEVGADTGRISAITTRYNLRAPIEAGVAVERLSSTGESKMSAESATRQLGLVSESSTAYIWTGVSLNYLTCIMGNGEAALGLEWRAILPEVDRWTYENHLRQVSAHAEDLMSGRMVMLHLTRSEYEICGGIMKVLFASRPFETDFNGREILPQRVSWSPPRLALILNDQPTGVVLPAVPVLAGYDPQELGEVGPISVKTWDICNIHEGQRQEAQ</sequence>
<evidence type="ECO:0000313" key="2">
    <source>
        <dbReference type="Proteomes" id="UP000007800"/>
    </source>
</evidence>
<protein>
    <submittedName>
        <fullName evidence="1">Uncharacterized protein</fullName>
    </submittedName>
</protein>
<dbReference type="RefSeq" id="XP_002767186.1">
    <property type="nucleotide sequence ID" value="XM_002767140.1"/>
</dbReference>